<name>A0ACC2UZ13_9TREE</name>
<reference evidence="1" key="1">
    <citation type="submission" date="2023-04" db="EMBL/GenBank/DDBJ databases">
        <title>Draft Genome sequencing of Naganishia species isolated from polar environments using Oxford Nanopore Technology.</title>
        <authorList>
            <person name="Leo P."/>
            <person name="Venkateswaran K."/>
        </authorList>
    </citation>
    <scope>NUCLEOTIDE SEQUENCE</scope>
    <source>
        <strain evidence="1">MNA-CCFEE 5262</strain>
    </source>
</reference>
<sequence>MPLPIKRSSATNETYLGQPYTLEPESSNTRHAQQPYSYSPVDYGRPQNTGIPHTQPYPSANYRTQEQQYVQSPTTSTFQQGVVPPRRPTSDPNELRMGELRMSDVYAAGEEDQVGPLPQDAGRGIGGGGGGGGGVGRSRSTASGRSVTVDGAGPYVNPVMGNASSASVYSLDSGMGAYGQYSQQGEQQHAYQNRRTSGQSVRSNAPAGGEGHAWDGQVTRDHGFPHPPPPVPMAEYNPYFAAANDYLGSGVGSSAAAASVSTAAASSTSPAHLLRTASSASSLVSLKRTNTTNIGSKNARRSGHAGAIDVNKPPYTKEFVDDYRARMKGDPDPEAQFAFAKYLIEAARIIGDDMAKHGDSRGGKKYRDNLLAESLKHIKRLATSGPEPYAEAQFFLANMYGTGQLGLQVDYEKAYQLYMQASKQNHPAATYRTAVCNELGAGTRKEANRAVLFYRKAASLRDGAAMYKLSMVLLHGLLEQPRNQREGITWLRRAAQQADEENPHALHELAMLHENLNLLGRGANLLPKDLDMARELYTQAAQLGYPPAQFKLGTCYEYGTLGCPVDPKRSIAWLSRAAEKGDPEAELALSGWFLTGAEGVLKQDDGEAYLWAKKSANKGLAKAEFAVGYYTEVGIGVKQDIELAKRWYMRAAAQQHKQAMQRLTDMKKNAMKGNPRPTRQQAAEGCIIA</sequence>
<evidence type="ECO:0000313" key="2">
    <source>
        <dbReference type="Proteomes" id="UP001230649"/>
    </source>
</evidence>
<accession>A0ACC2UZ13</accession>
<proteinExistence type="predicted"/>
<protein>
    <submittedName>
        <fullName evidence="1">Uncharacterized protein</fullName>
    </submittedName>
</protein>
<gene>
    <name evidence="1" type="ORF">QFC20_007514</name>
</gene>
<organism evidence="1 2">
    <name type="scientific">Naganishia adeliensis</name>
    <dbReference type="NCBI Taxonomy" id="92952"/>
    <lineage>
        <taxon>Eukaryota</taxon>
        <taxon>Fungi</taxon>
        <taxon>Dikarya</taxon>
        <taxon>Basidiomycota</taxon>
        <taxon>Agaricomycotina</taxon>
        <taxon>Tremellomycetes</taxon>
        <taxon>Filobasidiales</taxon>
        <taxon>Filobasidiaceae</taxon>
        <taxon>Naganishia</taxon>
    </lineage>
</organism>
<keyword evidence="2" id="KW-1185">Reference proteome</keyword>
<dbReference type="EMBL" id="JASBWS010000188">
    <property type="protein sequence ID" value="KAJ9091905.1"/>
    <property type="molecule type" value="Genomic_DNA"/>
</dbReference>
<comment type="caution">
    <text evidence="1">The sequence shown here is derived from an EMBL/GenBank/DDBJ whole genome shotgun (WGS) entry which is preliminary data.</text>
</comment>
<dbReference type="Proteomes" id="UP001230649">
    <property type="component" value="Unassembled WGS sequence"/>
</dbReference>
<evidence type="ECO:0000313" key="1">
    <source>
        <dbReference type="EMBL" id="KAJ9091905.1"/>
    </source>
</evidence>